<gene>
    <name evidence="1" type="ORF">D9Z05_09965</name>
</gene>
<evidence type="ECO:0000313" key="2">
    <source>
        <dbReference type="Proteomes" id="UP000275747"/>
    </source>
</evidence>
<proteinExistence type="predicted"/>
<protein>
    <submittedName>
        <fullName evidence="1">Uncharacterized protein</fullName>
    </submittedName>
</protein>
<evidence type="ECO:0000313" key="1">
    <source>
        <dbReference type="EMBL" id="AYM73550.1"/>
    </source>
</evidence>
<reference evidence="1 2" key="1">
    <citation type="submission" date="2018-10" db="EMBL/GenBank/DDBJ databases">
        <title>Escaping from acidified nitrite in gastric host defense: Transcriptomic basis for resistance to free nitrous acid in Enterococcus faecalis.</title>
        <authorList>
            <person name="Yu Z."/>
            <person name="Shi D."/>
            <person name="Liu W."/>
            <person name="Meng F."/>
        </authorList>
    </citation>
    <scope>NUCLEOTIDE SEQUENCE [LARGE SCALE GENOMIC DNA]</scope>
    <source>
        <strain evidence="1 2">JE1</strain>
    </source>
</reference>
<dbReference type="Proteomes" id="UP000275747">
    <property type="component" value="Chromosome"/>
</dbReference>
<dbReference type="AlphaFoldDB" id="A0AAI8PZ39"/>
<name>A0AAI8PZ39_ENTFC</name>
<sequence>MDLKDVRFSEKTEKSGKKLISNKDFKDLKDIILGNQLESEIVISFFDRNKDNTEPAYLEDERLSIDFERYTLIYSISEQEERRFEKLKRLLLKIYQKSPEKYFVFRSDFTEYLAAVFISAQKKSTLGVDWKASTFFHEPYVFYKRKRQLQENVFDIVHINRLARVLDFYECKANINTFLRKLNYSGDSSKKRNAQSKLEYMKHVYFYFYYLGCCELEVCFFTLTQTISKKKSVPSFIRIIKRNEIVNTLAQYENNQSLAH</sequence>
<dbReference type="EMBL" id="CP033041">
    <property type="protein sequence ID" value="AYM73550.1"/>
    <property type="molecule type" value="Genomic_DNA"/>
</dbReference>
<accession>A0AAI8PZ39</accession>
<organism evidence="1 2">
    <name type="scientific">Enterococcus faecium</name>
    <name type="common">Streptococcus faecium</name>
    <dbReference type="NCBI Taxonomy" id="1352"/>
    <lineage>
        <taxon>Bacteria</taxon>
        <taxon>Bacillati</taxon>
        <taxon>Bacillota</taxon>
        <taxon>Bacilli</taxon>
        <taxon>Lactobacillales</taxon>
        <taxon>Enterococcaceae</taxon>
        <taxon>Enterococcus</taxon>
    </lineage>
</organism>
<dbReference type="RefSeq" id="WP_038398983.1">
    <property type="nucleotide sequence ID" value="NZ_CAKMCQ010000007.1"/>
</dbReference>